<gene>
    <name evidence="1" type="ORF">SDC9_209819</name>
</gene>
<dbReference type="EMBL" id="VSSQ01139576">
    <property type="protein sequence ID" value="MPN62073.1"/>
    <property type="molecule type" value="Genomic_DNA"/>
</dbReference>
<protein>
    <submittedName>
        <fullName evidence="1">Uncharacterized protein</fullName>
    </submittedName>
</protein>
<name>A0A645JRI4_9ZZZZ</name>
<accession>A0A645JRI4</accession>
<evidence type="ECO:0000313" key="1">
    <source>
        <dbReference type="EMBL" id="MPN62073.1"/>
    </source>
</evidence>
<proteinExistence type="predicted"/>
<organism evidence="1">
    <name type="scientific">bioreactor metagenome</name>
    <dbReference type="NCBI Taxonomy" id="1076179"/>
    <lineage>
        <taxon>unclassified sequences</taxon>
        <taxon>metagenomes</taxon>
        <taxon>ecological metagenomes</taxon>
    </lineage>
</organism>
<reference evidence="1" key="1">
    <citation type="submission" date="2019-08" db="EMBL/GenBank/DDBJ databases">
        <authorList>
            <person name="Kucharzyk K."/>
            <person name="Murdoch R.W."/>
            <person name="Higgins S."/>
            <person name="Loffler F."/>
        </authorList>
    </citation>
    <scope>NUCLEOTIDE SEQUENCE</scope>
</reference>
<sequence length="58" mass="6741">MKNELKRLTKDGEFKFYDGTRAESKEKALSHLKEAEKSGYKGYKIYSNSFGYIVRLEG</sequence>
<dbReference type="AlphaFoldDB" id="A0A645JRI4"/>
<comment type="caution">
    <text evidence="1">The sequence shown here is derived from an EMBL/GenBank/DDBJ whole genome shotgun (WGS) entry which is preliminary data.</text>
</comment>